<dbReference type="AlphaFoldDB" id="A0A5E4NR77"/>
<reference evidence="1 2" key="1">
    <citation type="submission" date="2019-08" db="EMBL/GenBank/DDBJ databases">
        <authorList>
            <person name="Alioto T."/>
            <person name="Alioto T."/>
            <person name="Gomez Garrido J."/>
        </authorList>
    </citation>
    <scope>NUCLEOTIDE SEQUENCE [LARGE SCALE GENOMIC DNA]</scope>
</reference>
<dbReference type="Proteomes" id="UP000325440">
    <property type="component" value="Unassembled WGS sequence"/>
</dbReference>
<dbReference type="InterPro" id="IPR012337">
    <property type="entry name" value="RNaseH-like_sf"/>
</dbReference>
<dbReference type="PANTHER" id="PTHR45913:SF19">
    <property type="entry name" value="LOW QUALITY PROTEIN: ZINC FINGER BED DOMAIN-CONTAINING PROTEIN 5-LIKE"/>
    <property type="match status" value="1"/>
</dbReference>
<sequence length="286" mass="33291">MIGHLTGFLALVKKENPDIIFTHCFIHREALVAKSLMPELNEVLKTIVKMVNFIKSKPLKSRLFNHLCSAMDKSKYADFLSDDSWCAKVAFLADIFEKLNYLNKSMQGKQENILTYTDKISSFQEKLLLWISKIEKQTNWDMFDLVKNCHVNSDLTNLILKSLHLLYENIKKYFPSLDVSSMDWVRNPFIDSAYETALFTTDEENVSSFWINLLQEYPKISRKAMNAILPFSTSYICETAFSSMNAIKTKNQSQLKNLEDDMRVCLSTIRPRRNLIMKRKQSQISH</sequence>
<proteinExistence type="predicted"/>
<evidence type="ECO:0000313" key="2">
    <source>
        <dbReference type="Proteomes" id="UP000325440"/>
    </source>
</evidence>
<dbReference type="OrthoDB" id="6612958at2759"/>
<dbReference type="PANTHER" id="PTHR45913">
    <property type="entry name" value="EPM2A-INTERACTING PROTEIN 1"/>
    <property type="match status" value="1"/>
</dbReference>
<gene>
    <name evidence="1" type="ORF">CINCED_3A020726</name>
</gene>
<protein>
    <submittedName>
        <fullName evidence="1">Ribonuclease H-like domain</fullName>
    </submittedName>
</protein>
<organism evidence="1 2">
    <name type="scientific">Cinara cedri</name>
    <dbReference type="NCBI Taxonomy" id="506608"/>
    <lineage>
        <taxon>Eukaryota</taxon>
        <taxon>Metazoa</taxon>
        <taxon>Ecdysozoa</taxon>
        <taxon>Arthropoda</taxon>
        <taxon>Hexapoda</taxon>
        <taxon>Insecta</taxon>
        <taxon>Pterygota</taxon>
        <taxon>Neoptera</taxon>
        <taxon>Paraneoptera</taxon>
        <taxon>Hemiptera</taxon>
        <taxon>Sternorrhyncha</taxon>
        <taxon>Aphidomorpha</taxon>
        <taxon>Aphidoidea</taxon>
        <taxon>Aphididae</taxon>
        <taxon>Lachninae</taxon>
        <taxon>Cinara</taxon>
    </lineage>
</organism>
<accession>A0A5E4NR77</accession>
<dbReference type="EMBL" id="CABPRJ010002422">
    <property type="protein sequence ID" value="VVC45946.1"/>
    <property type="molecule type" value="Genomic_DNA"/>
</dbReference>
<dbReference type="SUPFAM" id="SSF53098">
    <property type="entry name" value="Ribonuclease H-like"/>
    <property type="match status" value="1"/>
</dbReference>
<keyword evidence="2" id="KW-1185">Reference proteome</keyword>
<name>A0A5E4NR77_9HEMI</name>
<evidence type="ECO:0000313" key="1">
    <source>
        <dbReference type="EMBL" id="VVC45946.1"/>
    </source>
</evidence>